<protein>
    <submittedName>
        <fullName evidence="1">Uncharacterized protein</fullName>
    </submittedName>
</protein>
<evidence type="ECO:0000313" key="1">
    <source>
        <dbReference type="EMBL" id="KAF9537755.1"/>
    </source>
</evidence>
<dbReference type="AlphaFoldDB" id="A0A9P6EXQ2"/>
<keyword evidence="2" id="KW-1185">Reference proteome</keyword>
<dbReference type="Proteomes" id="UP000723463">
    <property type="component" value="Unassembled WGS sequence"/>
</dbReference>
<organism evidence="1 2">
    <name type="scientific">Mortierella hygrophila</name>
    <dbReference type="NCBI Taxonomy" id="979708"/>
    <lineage>
        <taxon>Eukaryota</taxon>
        <taxon>Fungi</taxon>
        <taxon>Fungi incertae sedis</taxon>
        <taxon>Mucoromycota</taxon>
        <taxon>Mortierellomycotina</taxon>
        <taxon>Mortierellomycetes</taxon>
        <taxon>Mortierellales</taxon>
        <taxon>Mortierellaceae</taxon>
        <taxon>Mortierella</taxon>
    </lineage>
</organism>
<sequence length="81" mass="9263">MLQGDSPQDQIQALRSVNRGIPPNSIPPPNPDEIYHVDTQLDPDTQKAFIFWDDIIQAFDNAVQVRHKTRVVPFLRGKDQL</sequence>
<comment type="caution">
    <text evidence="1">The sequence shown here is derived from an EMBL/GenBank/DDBJ whole genome shotgun (WGS) entry which is preliminary data.</text>
</comment>
<accession>A0A9P6EXQ2</accession>
<name>A0A9P6EXQ2_9FUNG</name>
<proteinExistence type="predicted"/>
<evidence type="ECO:0000313" key="2">
    <source>
        <dbReference type="Proteomes" id="UP000723463"/>
    </source>
</evidence>
<feature type="non-terminal residue" evidence="1">
    <location>
        <position position="81"/>
    </location>
</feature>
<dbReference type="EMBL" id="JAAAXW010000366">
    <property type="protein sequence ID" value="KAF9537755.1"/>
    <property type="molecule type" value="Genomic_DNA"/>
</dbReference>
<reference evidence="1" key="1">
    <citation type="journal article" date="2020" name="Fungal Divers.">
        <title>Resolving the Mortierellaceae phylogeny through synthesis of multi-gene phylogenetics and phylogenomics.</title>
        <authorList>
            <person name="Vandepol N."/>
            <person name="Liber J."/>
            <person name="Desiro A."/>
            <person name="Na H."/>
            <person name="Kennedy M."/>
            <person name="Barry K."/>
            <person name="Grigoriev I.V."/>
            <person name="Miller A.N."/>
            <person name="O'Donnell K."/>
            <person name="Stajich J.E."/>
            <person name="Bonito G."/>
        </authorList>
    </citation>
    <scope>NUCLEOTIDE SEQUENCE</scope>
    <source>
        <strain evidence="1">NRRL 2591</strain>
    </source>
</reference>
<gene>
    <name evidence="1" type="ORF">EC957_007704</name>
</gene>